<keyword evidence="2" id="KW-1185">Reference proteome</keyword>
<dbReference type="SUPFAM" id="SSF53474">
    <property type="entry name" value="alpha/beta-Hydrolases"/>
    <property type="match status" value="1"/>
</dbReference>
<dbReference type="InterPro" id="IPR024501">
    <property type="entry name" value="DUF3141"/>
</dbReference>
<evidence type="ECO:0008006" key="3">
    <source>
        <dbReference type="Google" id="ProtNLM"/>
    </source>
</evidence>
<evidence type="ECO:0000313" key="2">
    <source>
        <dbReference type="Proteomes" id="UP000188879"/>
    </source>
</evidence>
<dbReference type="AlphaFoldDB" id="A0A1V2GX79"/>
<proteinExistence type="predicted"/>
<dbReference type="Proteomes" id="UP000188879">
    <property type="component" value="Unassembled WGS sequence"/>
</dbReference>
<sequence length="718" mass="78236">MSGTLALNLSAQPLLESAAYALDSWQRGVLFLDTLRQRGNQLARELQKPAPTVLSFAGELVLDGRTLPRPVNYGLIRITPPAGTVIDERKRPFVVVDPRAGHGPGIGGFKPDSEIGVALRAGHPCYFIGFLPLPVPGQTIEDVMRAEQAFLEAVARAHPEADGRPVAIGNCQAGWQLAMAAATRPDLFGPLILAGAPLSYWAGEHGRNPMRYAGGLLGGTWLTALAGDLGHGLFDGAWLVQNFETLNPANTLWTKQYALYDRIDTEPARYLGFERWWTHHVLTNAGEMQDIVDKLFVGNRLATAELATREGERIDLRNITTPIVVFCSEGDNITPPPQALGWITDLYDSVDDIRAAGQTIVYMIHPNIGHLGIFVSGSIARREHEEFASNIDFIDVLPPGLYEAEILDGSGPGGHLLRFAAREIEELRAITRPDPEDDRKFATVRRVAEINLGLYRQFLQPLLRATVTAPMAEALRQLHPLRFQYSFFSDSNPAIAAVAPLAQAVAAHRRPVPDTNPWRQAEHAASAWIEAGLMLAGALRDHVQENLFHAVYGQKLLQSLVGLGARDEAVRRRPGLEPGQQAFRAARIRELQGRIAEGGPRAAFLRLVAYIGLAERRADERSFAVLRALWHSHGGGDLAAFKALLREQFLMLRLDRDAALAALPAMLGDLPPEGIPAFAEALRQVATAAPLHPAAAERLAEVEARLALLGAAPLQPAS</sequence>
<gene>
    <name evidence="1" type="ORF">BKE38_21285</name>
</gene>
<reference evidence="1 2" key="1">
    <citation type="submission" date="2016-10" db="EMBL/GenBank/DDBJ databases">
        <title>Draft Genome sequence of Roseomonas sp. strain M3.</title>
        <authorList>
            <person name="Subhash Y."/>
            <person name="Lee S."/>
        </authorList>
    </citation>
    <scope>NUCLEOTIDE SEQUENCE [LARGE SCALE GENOMIC DNA]</scope>
    <source>
        <strain evidence="1 2">M3</strain>
    </source>
</reference>
<dbReference type="RefSeq" id="WP_076959306.1">
    <property type="nucleotide sequence ID" value="NZ_MLCO01000233.1"/>
</dbReference>
<organism evidence="1 2">
    <name type="scientific">Teichococcus deserti</name>
    <dbReference type="NCBI Taxonomy" id="1817963"/>
    <lineage>
        <taxon>Bacteria</taxon>
        <taxon>Pseudomonadati</taxon>
        <taxon>Pseudomonadota</taxon>
        <taxon>Alphaproteobacteria</taxon>
        <taxon>Acetobacterales</taxon>
        <taxon>Roseomonadaceae</taxon>
        <taxon>Roseomonas</taxon>
    </lineage>
</organism>
<protein>
    <recommendedName>
        <fullName evidence="3">3-hydroxyalkanoate synthetase</fullName>
    </recommendedName>
</protein>
<dbReference type="InterPro" id="IPR051321">
    <property type="entry name" value="PHA/PHB_synthase"/>
</dbReference>
<dbReference type="InterPro" id="IPR029058">
    <property type="entry name" value="AB_hydrolase_fold"/>
</dbReference>
<accession>A0A1V2GX79</accession>
<name>A0A1V2GX79_9PROT</name>
<dbReference type="Pfam" id="PF11339">
    <property type="entry name" value="DUF3141"/>
    <property type="match status" value="1"/>
</dbReference>
<dbReference type="PANTHER" id="PTHR36837:SF2">
    <property type="entry name" value="POLY(3-HYDROXYALKANOATE) POLYMERASE SUBUNIT PHAC"/>
    <property type="match status" value="1"/>
</dbReference>
<evidence type="ECO:0000313" key="1">
    <source>
        <dbReference type="EMBL" id="ONG48992.1"/>
    </source>
</evidence>
<comment type="caution">
    <text evidence="1">The sequence shown here is derived from an EMBL/GenBank/DDBJ whole genome shotgun (WGS) entry which is preliminary data.</text>
</comment>
<dbReference type="PANTHER" id="PTHR36837">
    <property type="entry name" value="POLY(3-HYDROXYALKANOATE) POLYMERASE SUBUNIT PHAC"/>
    <property type="match status" value="1"/>
</dbReference>
<dbReference type="Gene3D" id="3.40.50.1820">
    <property type="entry name" value="alpha/beta hydrolase"/>
    <property type="match status" value="1"/>
</dbReference>
<dbReference type="EMBL" id="MLCO01000233">
    <property type="protein sequence ID" value="ONG48992.1"/>
    <property type="molecule type" value="Genomic_DNA"/>
</dbReference>